<keyword evidence="1" id="KW-0175">Coiled coil</keyword>
<keyword evidence="3" id="KW-0472">Membrane</keyword>
<evidence type="ECO:0000256" key="2">
    <source>
        <dbReference type="SAM" id="MobiDB-lite"/>
    </source>
</evidence>
<reference evidence="4" key="2">
    <citation type="submission" date="2023-05" db="EMBL/GenBank/DDBJ databases">
        <authorList>
            <consortium name="Lawrence Berkeley National Laboratory"/>
            <person name="Steindorff A."/>
            <person name="Hensen N."/>
            <person name="Bonometti L."/>
            <person name="Westerberg I."/>
            <person name="Brannstrom I.O."/>
            <person name="Guillou S."/>
            <person name="Cros-Aarteil S."/>
            <person name="Calhoun S."/>
            <person name="Haridas S."/>
            <person name="Kuo A."/>
            <person name="Mondo S."/>
            <person name="Pangilinan J."/>
            <person name="Riley R."/>
            <person name="Labutti K."/>
            <person name="Andreopoulos B."/>
            <person name="Lipzen A."/>
            <person name="Chen C."/>
            <person name="Yanf M."/>
            <person name="Daum C."/>
            <person name="Ng V."/>
            <person name="Clum A."/>
            <person name="Ohm R."/>
            <person name="Martin F."/>
            <person name="Silar P."/>
            <person name="Natvig D."/>
            <person name="Lalanne C."/>
            <person name="Gautier V."/>
            <person name="Ament-Velasquez S.L."/>
            <person name="Kruys A."/>
            <person name="Hutchinson M.I."/>
            <person name="Powell A.J."/>
            <person name="Barry K."/>
            <person name="Miller A.N."/>
            <person name="Grigoriev I.V."/>
            <person name="Debuchy R."/>
            <person name="Gladieux P."/>
            <person name="Thoren M.H."/>
            <person name="Johannesson H."/>
        </authorList>
    </citation>
    <scope>NUCLEOTIDE SEQUENCE</scope>
    <source>
        <strain evidence="4">PSN243</strain>
    </source>
</reference>
<evidence type="ECO:0000256" key="3">
    <source>
        <dbReference type="SAM" id="Phobius"/>
    </source>
</evidence>
<evidence type="ECO:0000256" key="1">
    <source>
        <dbReference type="SAM" id="Coils"/>
    </source>
</evidence>
<name>A0AAV9GBD7_9PEZI</name>
<proteinExistence type="predicted"/>
<keyword evidence="3" id="KW-1133">Transmembrane helix</keyword>
<feature type="region of interest" description="Disordered" evidence="2">
    <location>
        <begin position="619"/>
        <end position="649"/>
    </location>
</feature>
<sequence>MHWLGIQATAPSLCFFLLFSFLPFGYPNALVSKQKQQGETASCQTNASAGSSREIEELIGRGPPILVPLHFTNITSWSGSVCEPNDVFNIFPGQYDPFAVKDFFQITVGFGELSLSEAKMIDVAWDLIVGRVGQVILAFCTWKAFSTYVRNSMHRHPVTYSTFWTAFMDGQPSMYSTLHLMRDGAFGGVGQSRASMAFFAIAMPFVLAFPTMASTMTGYRAKAGAFVTDSKNNLMAVDSFVPVLYAVHDGQRINLTENYMVTIGPWQRITRAISRPSDFEGTKYQTYTRSCSRNDPLCASARYVSDYAQTYGFMGLDSSTGRMNNIETQFNGIRLPSPALNISAFYIPGFTVWFGKDWIDPRTNTQPFEDIGNARFLVSRAPEETYTLDYIQEHGSCQALEAYQWGFSYLQIIVVSAMLFVWTIGICLTWTKAHLSLLQQANPRVPTKYEATIMLASDIHLSLRPDNKPDVHQSIDRCINQDLKGGRISVFETTNPTDVDLWKELSNWIKHNKWWFAGLIILTPYSLFGWALAPLALFVFVVVLNTAIILALANIRTPREIQILPSNHFAIPKRPFPNTNHRTKMQRIVLLRQVTPLTQALRPPFLAAVPQRHFRHVSSDQSASPKRFQATGPKIPSGPAKPRYFSESPIPQEDGELYRAMREEFWLRRRNDVSDGIISRMESTYQSRLEAVDAMLDQLESRVLELERKRNGQDNSSRGK</sequence>
<evidence type="ECO:0000313" key="5">
    <source>
        <dbReference type="Proteomes" id="UP001321760"/>
    </source>
</evidence>
<keyword evidence="3" id="KW-0812">Transmembrane</keyword>
<dbReference type="AlphaFoldDB" id="A0AAV9GBD7"/>
<feature type="transmembrane region" description="Helical" evidence="3">
    <location>
        <begin position="514"/>
        <end position="531"/>
    </location>
</feature>
<gene>
    <name evidence="4" type="ORF">QBC34DRAFT_474791</name>
</gene>
<dbReference type="EMBL" id="MU865976">
    <property type="protein sequence ID" value="KAK4444532.1"/>
    <property type="molecule type" value="Genomic_DNA"/>
</dbReference>
<organism evidence="4 5">
    <name type="scientific">Podospora aff. communis PSN243</name>
    <dbReference type="NCBI Taxonomy" id="3040156"/>
    <lineage>
        <taxon>Eukaryota</taxon>
        <taxon>Fungi</taxon>
        <taxon>Dikarya</taxon>
        <taxon>Ascomycota</taxon>
        <taxon>Pezizomycotina</taxon>
        <taxon>Sordariomycetes</taxon>
        <taxon>Sordariomycetidae</taxon>
        <taxon>Sordariales</taxon>
        <taxon>Podosporaceae</taxon>
        <taxon>Podospora</taxon>
    </lineage>
</organism>
<dbReference type="Proteomes" id="UP001321760">
    <property type="component" value="Unassembled WGS sequence"/>
</dbReference>
<protein>
    <submittedName>
        <fullName evidence="4">Uncharacterized protein</fullName>
    </submittedName>
</protein>
<comment type="caution">
    <text evidence="4">The sequence shown here is derived from an EMBL/GenBank/DDBJ whole genome shotgun (WGS) entry which is preliminary data.</text>
</comment>
<reference evidence="4" key="1">
    <citation type="journal article" date="2023" name="Mol. Phylogenet. Evol.">
        <title>Genome-scale phylogeny and comparative genomics of the fungal order Sordariales.</title>
        <authorList>
            <person name="Hensen N."/>
            <person name="Bonometti L."/>
            <person name="Westerberg I."/>
            <person name="Brannstrom I.O."/>
            <person name="Guillou S."/>
            <person name="Cros-Aarteil S."/>
            <person name="Calhoun S."/>
            <person name="Haridas S."/>
            <person name="Kuo A."/>
            <person name="Mondo S."/>
            <person name="Pangilinan J."/>
            <person name="Riley R."/>
            <person name="LaButti K."/>
            <person name="Andreopoulos B."/>
            <person name="Lipzen A."/>
            <person name="Chen C."/>
            <person name="Yan M."/>
            <person name="Daum C."/>
            <person name="Ng V."/>
            <person name="Clum A."/>
            <person name="Steindorff A."/>
            <person name="Ohm R.A."/>
            <person name="Martin F."/>
            <person name="Silar P."/>
            <person name="Natvig D.O."/>
            <person name="Lalanne C."/>
            <person name="Gautier V."/>
            <person name="Ament-Velasquez S.L."/>
            <person name="Kruys A."/>
            <person name="Hutchinson M.I."/>
            <person name="Powell A.J."/>
            <person name="Barry K."/>
            <person name="Miller A.N."/>
            <person name="Grigoriev I.V."/>
            <person name="Debuchy R."/>
            <person name="Gladieux P."/>
            <person name="Hiltunen Thoren M."/>
            <person name="Johannesson H."/>
        </authorList>
    </citation>
    <scope>NUCLEOTIDE SEQUENCE</scope>
    <source>
        <strain evidence="4">PSN243</strain>
    </source>
</reference>
<feature type="coiled-coil region" evidence="1">
    <location>
        <begin position="689"/>
        <end position="716"/>
    </location>
</feature>
<feature type="transmembrane region" description="Helical" evidence="3">
    <location>
        <begin position="537"/>
        <end position="555"/>
    </location>
</feature>
<evidence type="ECO:0000313" key="4">
    <source>
        <dbReference type="EMBL" id="KAK4444532.1"/>
    </source>
</evidence>
<keyword evidence="5" id="KW-1185">Reference proteome</keyword>
<feature type="transmembrane region" description="Helical" evidence="3">
    <location>
        <begin position="407"/>
        <end position="430"/>
    </location>
</feature>
<accession>A0AAV9GBD7</accession>